<accession>A0A081NZK2</accession>
<gene>
    <name evidence="2" type="ORF">ET33_12670</name>
</gene>
<organism evidence="2 3">
    <name type="scientific">Paenibacillus tyrfis</name>
    <dbReference type="NCBI Taxonomy" id="1501230"/>
    <lineage>
        <taxon>Bacteria</taxon>
        <taxon>Bacillati</taxon>
        <taxon>Bacillota</taxon>
        <taxon>Bacilli</taxon>
        <taxon>Bacillales</taxon>
        <taxon>Paenibacillaceae</taxon>
        <taxon>Paenibacillus</taxon>
    </lineage>
</organism>
<sequence>MSQVNDNTGNAELEDLGTHAAGATDLHQTRTTDQAVQIDPPVAGSPGPIDRREERFDVQKNEGSV</sequence>
<feature type="compositionally biased region" description="Basic and acidic residues" evidence="1">
    <location>
        <begin position="49"/>
        <end position="65"/>
    </location>
</feature>
<evidence type="ECO:0000313" key="2">
    <source>
        <dbReference type="EMBL" id="KEQ23875.1"/>
    </source>
</evidence>
<evidence type="ECO:0000256" key="1">
    <source>
        <dbReference type="SAM" id="MobiDB-lite"/>
    </source>
</evidence>
<dbReference type="eggNOG" id="ENOG5032JH5">
    <property type="taxonomic scope" value="Bacteria"/>
</dbReference>
<name>A0A081NZK2_9BACL</name>
<proteinExistence type="predicted"/>
<comment type="caution">
    <text evidence="2">The sequence shown here is derived from an EMBL/GenBank/DDBJ whole genome shotgun (WGS) entry which is preliminary data.</text>
</comment>
<reference evidence="2 3" key="1">
    <citation type="submission" date="2014-06" db="EMBL/GenBank/DDBJ databases">
        <title>Draft genome sequence of Paenibacillus sp. MSt1.</title>
        <authorList>
            <person name="Aw Y.K."/>
            <person name="Ong K.S."/>
            <person name="Gan H.M."/>
            <person name="Lee S.M."/>
        </authorList>
    </citation>
    <scope>NUCLEOTIDE SEQUENCE [LARGE SCALE GENOMIC DNA]</scope>
    <source>
        <strain evidence="2 3">MSt1</strain>
    </source>
</reference>
<feature type="region of interest" description="Disordered" evidence="1">
    <location>
        <begin position="1"/>
        <end position="65"/>
    </location>
</feature>
<dbReference type="RefSeq" id="WP_036687453.1">
    <property type="nucleotide sequence ID" value="NZ_FYEP01000003.1"/>
</dbReference>
<keyword evidence="3" id="KW-1185">Reference proteome</keyword>
<dbReference type="Proteomes" id="UP000028123">
    <property type="component" value="Unassembled WGS sequence"/>
</dbReference>
<protein>
    <submittedName>
        <fullName evidence="2">Uncharacterized protein</fullName>
    </submittedName>
</protein>
<dbReference type="EMBL" id="JNVM01000019">
    <property type="protein sequence ID" value="KEQ23875.1"/>
    <property type="molecule type" value="Genomic_DNA"/>
</dbReference>
<feature type="compositionally biased region" description="Polar residues" evidence="1">
    <location>
        <begin position="1"/>
        <end position="10"/>
    </location>
</feature>
<evidence type="ECO:0000313" key="3">
    <source>
        <dbReference type="Proteomes" id="UP000028123"/>
    </source>
</evidence>
<dbReference type="AlphaFoldDB" id="A0A081NZK2"/>